<dbReference type="EMBL" id="JALLPJ020000407">
    <property type="protein sequence ID" value="KAL3793085.1"/>
    <property type="molecule type" value="Genomic_DNA"/>
</dbReference>
<evidence type="ECO:0000256" key="1">
    <source>
        <dbReference type="SAM" id="MobiDB-lite"/>
    </source>
</evidence>
<keyword evidence="2" id="KW-0472">Membrane</keyword>
<accession>A0ABD3PYQ8</accession>
<dbReference type="Gene3D" id="3.40.50.300">
    <property type="entry name" value="P-loop containing nucleotide triphosphate hydrolases"/>
    <property type="match status" value="1"/>
</dbReference>
<dbReference type="InterPro" id="IPR027417">
    <property type="entry name" value="P-loop_NTPase"/>
</dbReference>
<dbReference type="Proteomes" id="UP001530400">
    <property type="component" value="Unassembled WGS sequence"/>
</dbReference>
<feature type="compositionally biased region" description="Polar residues" evidence="1">
    <location>
        <begin position="1"/>
        <end position="20"/>
    </location>
</feature>
<comment type="caution">
    <text evidence="3">The sequence shown here is derived from an EMBL/GenBank/DDBJ whole genome shotgun (WGS) entry which is preliminary data.</text>
</comment>
<evidence type="ECO:0000313" key="3">
    <source>
        <dbReference type="EMBL" id="KAL3793085.1"/>
    </source>
</evidence>
<keyword evidence="2" id="KW-1133">Transmembrane helix</keyword>
<dbReference type="AlphaFoldDB" id="A0ABD3PYQ8"/>
<keyword evidence="4" id="KW-1185">Reference proteome</keyword>
<feature type="region of interest" description="Disordered" evidence="1">
    <location>
        <begin position="1"/>
        <end position="25"/>
    </location>
</feature>
<keyword evidence="2" id="KW-0812">Transmembrane</keyword>
<name>A0ABD3PYQ8_9STRA</name>
<gene>
    <name evidence="3" type="ORF">ACHAWO_005139</name>
</gene>
<reference evidence="3 4" key="1">
    <citation type="submission" date="2024-10" db="EMBL/GenBank/DDBJ databases">
        <title>Updated reference genomes for cyclostephanoid diatoms.</title>
        <authorList>
            <person name="Roberts W.R."/>
            <person name="Alverson A.J."/>
        </authorList>
    </citation>
    <scope>NUCLEOTIDE SEQUENCE [LARGE SCALE GENOMIC DNA]</scope>
    <source>
        <strain evidence="3 4">AJA010-31</strain>
    </source>
</reference>
<feature type="region of interest" description="Disordered" evidence="1">
    <location>
        <begin position="191"/>
        <end position="215"/>
    </location>
</feature>
<evidence type="ECO:0000256" key="2">
    <source>
        <dbReference type="SAM" id="Phobius"/>
    </source>
</evidence>
<proteinExistence type="predicted"/>
<organism evidence="3 4">
    <name type="scientific">Cyclotella atomus</name>
    <dbReference type="NCBI Taxonomy" id="382360"/>
    <lineage>
        <taxon>Eukaryota</taxon>
        <taxon>Sar</taxon>
        <taxon>Stramenopiles</taxon>
        <taxon>Ochrophyta</taxon>
        <taxon>Bacillariophyta</taxon>
        <taxon>Coscinodiscophyceae</taxon>
        <taxon>Thalassiosirophycidae</taxon>
        <taxon>Stephanodiscales</taxon>
        <taxon>Stephanodiscaceae</taxon>
        <taxon>Cyclotella</taxon>
    </lineage>
</organism>
<sequence length="536" mass="60916">MDSNLTLRRRQVTLQMSSSNQEEKKNRARRTLFSLKQMQALLVSFSLAIVYYISTRPSVELNTMTAPGTATSKHIQQANNKSSDLAAPKDFDCAIFWLRMPKTASTTIAQTFIRPLFRRGNFTNIELGPNSCVTHVGGCAPYWNKQTSPMRGNMRERGNMGMNRNRESMNALRTGGSRRLSSASNLQYVPPFGRKVPMSEQKSANNRRCFPSESNQNIGRTMQCHEYDPVTSTLNYGKRPPINGRKKQPSKVQGNFNAGPRITTHVGIDPSLFGWVLPPKPMVFSTFRDPLERIFSSFHYGIQFGGGRPGDVGKCDLPGVDKKKGMQERTKLWEEKVVKTREIATLQNNTVPYQNLLRQYLKTCEAAVDNTYVQFLDPDTKDVNVAIQNLEDYVIVGLQSEMGETLSRWVNITKRSCKSHERFGKMKKVFADIFDGMTEDGEVKKFRESKITLNEANDSQRRLSALQNIINQDNEEDEDVEIDNTKSPTGVSLVSPDFATLDDDLKETITRFTAGDQKVWRRVLELYELQKDWGRQ</sequence>
<evidence type="ECO:0008006" key="5">
    <source>
        <dbReference type="Google" id="ProtNLM"/>
    </source>
</evidence>
<feature type="compositionally biased region" description="Polar residues" evidence="1">
    <location>
        <begin position="200"/>
        <end position="215"/>
    </location>
</feature>
<evidence type="ECO:0000313" key="4">
    <source>
        <dbReference type="Proteomes" id="UP001530400"/>
    </source>
</evidence>
<feature type="transmembrane region" description="Helical" evidence="2">
    <location>
        <begin position="33"/>
        <end position="53"/>
    </location>
</feature>
<protein>
    <recommendedName>
        <fullName evidence="5">Sulfotransferase domain-containing protein</fullName>
    </recommendedName>
</protein>